<name>A0ABS1L226_9BACT</name>
<reference evidence="5 6" key="1">
    <citation type="submission" date="2021-01" db="EMBL/GenBank/DDBJ databases">
        <title>Chryseolinea sp. Jin1 Genome sequencing and assembly.</title>
        <authorList>
            <person name="Kim I."/>
        </authorList>
    </citation>
    <scope>NUCLEOTIDE SEQUENCE [LARGE SCALE GENOMIC DNA]</scope>
    <source>
        <strain evidence="5 6">Jin1</strain>
    </source>
</reference>
<protein>
    <submittedName>
        <fullName evidence="5">Helix-turn-helix transcriptional regulator</fullName>
    </submittedName>
</protein>
<organism evidence="5 6">
    <name type="scientific">Chryseolinea lacunae</name>
    <dbReference type="NCBI Taxonomy" id="2801331"/>
    <lineage>
        <taxon>Bacteria</taxon>
        <taxon>Pseudomonadati</taxon>
        <taxon>Bacteroidota</taxon>
        <taxon>Cytophagia</taxon>
        <taxon>Cytophagales</taxon>
        <taxon>Fulvivirgaceae</taxon>
        <taxon>Chryseolinea</taxon>
    </lineage>
</organism>
<gene>
    <name evidence="5" type="ORF">JI741_29975</name>
</gene>
<dbReference type="InterPro" id="IPR036388">
    <property type="entry name" value="WH-like_DNA-bd_sf"/>
</dbReference>
<dbReference type="PANTHER" id="PTHR33204:SF39">
    <property type="entry name" value="TRANSCRIPTIONAL REGULATORY PROTEIN"/>
    <property type="match status" value="1"/>
</dbReference>
<evidence type="ECO:0000256" key="2">
    <source>
        <dbReference type="ARBA" id="ARBA00023125"/>
    </source>
</evidence>
<comment type="caution">
    <text evidence="5">The sequence shown here is derived from an EMBL/GenBank/DDBJ whole genome shotgun (WGS) entry which is preliminary data.</text>
</comment>
<keyword evidence="1" id="KW-0805">Transcription regulation</keyword>
<proteinExistence type="predicted"/>
<evidence type="ECO:0000313" key="6">
    <source>
        <dbReference type="Proteomes" id="UP000613030"/>
    </source>
</evidence>
<evidence type="ECO:0000259" key="4">
    <source>
        <dbReference type="PROSITE" id="PS51118"/>
    </source>
</evidence>
<keyword evidence="2" id="KW-0238">DNA-binding</keyword>
<keyword evidence="6" id="KW-1185">Reference proteome</keyword>
<dbReference type="Pfam" id="PF01638">
    <property type="entry name" value="HxlR"/>
    <property type="match status" value="1"/>
</dbReference>
<evidence type="ECO:0000256" key="3">
    <source>
        <dbReference type="ARBA" id="ARBA00023163"/>
    </source>
</evidence>
<dbReference type="Gene3D" id="1.10.10.10">
    <property type="entry name" value="Winged helix-like DNA-binding domain superfamily/Winged helix DNA-binding domain"/>
    <property type="match status" value="1"/>
</dbReference>
<evidence type="ECO:0000256" key="1">
    <source>
        <dbReference type="ARBA" id="ARBA00023015"/>
    </source>
</evidence>
<sequence>MSITIVDNQPVARQKKIETILKETRKSNGVCPVQGFLEHIGSKWAMMVILNLGYSGKTRFNELKGRVAGISQRMLTVTLRSLEENGLVTRKVFPEIPPRVEYDLTPLGKSLLDVMMSLGDWAVKHETEINTARKKFAKA</sequence>
<feature type="domain" description="HTH hxlR-type" evidence="4">
    <location>
        <begin position="31"/>
        <end position="130"/>
    </location>
</feature>
<dbReference type="PANTHER" id="PTHR33204">
    <property type="entry name" value="TRANSCRIPTIONAL REGULATOR, MARR FAMILY"/>
    <property type="match status" value="1"/>
</dbReference>
<keyword evidence="3" id="KW-0804">Transcription</keyword>
<dbReference type="InterPro" id="IPR002577">
    <property type="entry name" value="HTH_HxlR"/>
</dbReference>
<dbReference type="EMBL" id="JAERRB010000017">
    <property type="protein sequence ID" value="MBL0745498.1"/>
    <property type="molecule type" value="Genomic_DNA"/>
</dbReference>
<evidence type="ECO:0000313" key="5">
    <source>
        <dbReference type="EMBL" id="MBL0745498.1"/>
    </source>
</evidence>
<dbReference type="InterPro" id="IPR036390">
    <property type="entry name" value="WH_DNA-bd_sf"/>
</dbReference>
<dbReference type="PROSITE" id="PS51118">
    <property type="entry name" value="HTH_HXLR"/>
    <property type="match status" value="1"/>
</dbReference>
<dbReference type="RefSeq" id="WP_202015959.1">
    <property type="nucleotide sequence ID" value="NZ_JAERRB010000017.1"/>
</dbReference>
<dbReference type="Proteomes" id="UP000613030">
    <property type="component" value="Unassembled WGS sequence"/>
</dbReference>
<accession>A0ABS1L226</accession>
<dbReference type="SUPFAM" id="SSF46785">
    <property type="entry name" value="Winged helix' DNA-binding domain"/>
    <property type="match status" value="1"/>
</dbReference>